<dbReference type="PROSITE" id="PS51737">
    <property type="entry name" value="RECOMBINASE_DNA_BIND"/>
    <property type="match status" value="1"/>
</dbReference>
<keyword evidence="1" id="KW-0175">Coiled coil</keyword>
<organism evidence="3 4">
    <name type="scientific">Candidatus Merdivicinus excrementipullorum</name>
    <dbReference type="NCBI Taxonomy" id="2840867"/>
    <lineage>
        <taxon>Bacteria</taxon>
        <taxon>Bacillati</taxon>
        <taxon>Bacillota</taxon>
        <taxon>Clostridia</taxon>
        <taxon>Eubacteriales</taxon>
        <taxon>Oscillospiraceae</taxon>
        <taxon>Oscillospiraceae incertae sedis</taxon>
        <taxon>Candidatus Merdivicinus</taxon>
    </lineage>
</organism>
<dbReference type="GO" id="GO:0003677">
    <property type="term" value="F:DNA binding"/>
    <property type="evidence" value="ECO:0007669"/>
    <property type="project" value="InterPro"/>
</dbReference>
<dbReference type="Pfam" id="PF07508">
    <property type="entry name" value="Recombinase"/>
    <property type="match status" value="1"/>
</dbReference>
<protein>
    <submittedName>
        <fullName evidence="3">Recombinase family protein</fullName>
    </submittedName>
</protein>
<reference evidence="3" key="1">
    <citation type="submission" date="2020-10" db="EMBL/GenBank/DDBJ databases">
        <authorList>
            <person name="Gilroy R."/>
        </authorList>
    </citation>
    <scope>NUCLEOTIDE SEQUENCE</scope>
    <source>
        <strain evidence="3">CHK199-13235</strain>
    </source>
</reference>
<dbReference type="SMART" id="SM00857">
    <property type="entry name" value="Resolvase"/>
    <property type="match status" value="1"/>
</dbReference>
<comment type="caution">
    <text evidence="3">The sequence shown here is derived from an EMBL/GenBank/DDBJ whole genome shotgun (WGS) entry which is preliminary data.</text>
</comment>
<proteinExistence type="predicted"/>
<dbReference type="Gene3D" id="3.90.1750.20">
    <property type="entry name" value="Putative Large Serine Recombinase, Chain B, Domain 2"/>
    <property type="match status" value="1"/>
</dbReference>
<dbReference type="Pfam" id="PF00239">
    <property type="entry name" value="Resolvase"/>
    <property type="match status" value="1"/>
</dbReference>
<evidence type="ECO:0000313" key="3">
    <source>
        <dbReference type="EMBL" id="HIS76995.1"/>
    </source>
</evidence>
<accession>A0A9D1FPH6</accession>
<dbReference type="InterPro" id="IPR036162">
    <property type="entry name" value="Resolvase-like_N_sf"/>
</dbReference>
<dbReference type="InterPro" id="IPR011109">
    <property type="entry name" value="DNA_bind_recombinase_dom"/>
</dbReference>
<dbReference type="Gene3D" id="3.40.50.1390">
    <property type="entry name" value="Resolvase, N-terminal catalytic domain"/>
    <property type="match status" value="1"/>
</dbReference>
<gene>
    <name evidence="3" type="ORF">IAB51_09335</name>
</gene>
<dbReference type="InterPro" id="IPR038109">
    <property type="entry name" value="DNA_bind_recomb_sf"/>
</dbReference>
<dbReference type="PANTHER" id="PTHR30461:SF23">
    <property type="entry name" value="DNA RECOMBINASE-RELATED"/>
    <property type="match status" value="1"/>
</dbReference>
<dbReference type="GO" id="GO:0000150">
    <property type="term" value="F:DNA strand exchange activity"/>
    <property type="evidence" value="ECO:0007669"/>
    <property type="project" value="InterPro"/>
</dbReference>
<dbReference type="SUPFAM" id="SSF53041">
    <property type="entry name" value="Resolvase-like"/>
    <property type="match status" value="1"/>
</dbReference>
<reference evidence="3" key="2">
    <citation type="journal article" date="2021" name="PeerJ">
        <title>Extensive microbial diversity within the chicken gut microbiome revealed by metagenomics and culture.</title>
        <authorList>
            <person name="Gilroy R."/>
            <person name="Ravi A."/>
            <person name="Getino M."/>
            <person name="Pursley I."/>
            <person name="Horton D.L."/>
            <person name="Alikhan N.F."/>
            <person name="Baker D."/>
            <person name="Gharbi K."/>
            <person name="Hall N."/>
            <person name="Watson M."/>
            <person name="Adriaenssens E.M."/>
            <person name="Foster-Nyarko E."/>
            <person name="Jarju S."/>
            <person name="Secka A."/>
            <person name="Antonio M."/>
            <person name="Oren A."/>
            <person name="Chaudhuri R.R."/>
            <person name="La Ragione R."/>
            <person name="Hildebrand F."/>
            <person name="Pallen M.J."/>
        </authorList>
    </citation>
    <scope>NUCLEOTIDE SEQUENCE</scope>
    <source>
        <strain evidence="3">CHK199-13235</strain>
    </source>
</reference>
<dbReference type="InterPro" id="IPR050639">
    <property type="entry name" value="SSR_resolvase"/>
</dbReference>
<sequence>MIAKKLAGYYRLSQEDVDMKSNTLKDESNSIHSQRLLCQRFLSENSDLSHLQFEEFIDDGFSGTNFERPEFQRMMNLVKSGEIQCIIVKDLSRFGRDYLQVGDYLEHILPFLGVRFISINDHYDSNRYLGTTGGIDIAFRNLIYQKYSQDLSEKVKSAMHLKMSKGAYVTHCPYGYMKKPGIKHQMFPDPETAPIVREIFLSVINGKKSTEIAAELNRRKVPTPMQHKRLSRKGQENAVMWSHQAVLRIIKEYKYTGAMVNFRCENREIRAKVQSKIPQDKWVIVENQHEAIVTHEEYEAANQQISTPKRGTVTRTDQRDRIYYCGHCGRKLRKTFGLDEYFSCPTKLYVHDCECKDIFWSKSDLENILLEVYRKQLYALKDEINQPTADRPQDSLTEYLKLAKQISKQIDDCNNDRIQQYEAYREGKIGKDVFLEQKHAALKRKEQLEAQLEEIENEMQKTKSSQKEGDERQKQIQRVVQVLDKSEVELKNDMLNAVDRVILYSNNQMEIRWKEKDIFQNLSIQSS</sequence>
<feature type="coiled-coil region" evidence="1">
    <location>
        <begin position="431"/>
        <end position="472"/>
    </location>
</feature>
<evidence type="ECO:0000259" key="2">
    <source>
        <dbReference type="PROSITE" id="PS51737"/>
    </source>
</evidence>
<evidence type="ECO:0000256" key="1">
    <source>
        <dbReference type="SAM" id="Coils"/>
    </source>
</evidence>
<name>A0A9D1FPH6_9FIRM</name>
<dbReference type="Proteomes" id="UP000824002">
    <property type="component" value="Unassembled WGS sequence"/>
</dbReference>
<feature type="domain" description="Recombinase" evidence="2">
    <location>
        <begin position="173"/>
        <end position="311"/>
    </location>
</feature>
<dbReference type="InterPro" id="IPR006119">
    <property type="entry name" value="Resolv_N"/>
</dbReference>
<dbReference type="AlphaFoldDB" id="A0A9D1FPH6"/>
<evidence type="ECO:0000313" key="4">
    <source>
        <dbReference type="Proteomes" id="UP000824002"/>
    </source>
</evidence>
<dbReference type="PANTHER" id="PTHR30461">
    <property type="entry name" value="DNA-INVERTASE FROM LAMBDOID PROPHAGE"/>
    <property type="match status" value="1"/>
</dbReference>
<dbReference type="EMBL" id="DVJP01000062">
    <property type="protein sequence ID" value="HIS76995.1"/>
    <property type="molecule type" value="Genomic_DNA"/>
</dbReference>